<keyword evidence="1" id="KW-1133">Transmembrane helix</keyword>
<feature type="transmembrane region" description="Helical" evidence="1">
    <location>
        <begin position="29"/>
        <end position="50"/>
    </location>
</feature>
<reference evidence="3" key="1">
    <citation type="submission" date="2016-07" db="EMBL/GenBank/DDBJ databases">
        <title>Phaeobacter portensis sp. nov., a tropodithietic acid producing bacterium isolated from a German harbor.</title>
        <authorList>
            <person name="Freese H.M."/>
            <person name="Bunk B."/>
            <person name="Breider S."/>
            <person name="Brinkhoff T."/>
        </authorList>
    </citation>
    <scope>NUCLEOTIDE SEQUENCE [LARGE SCALE GENOMIC DNA]</scope>
    <source>
        <strain evidence="3">P97</strain>
    </source>
</reference>
<dbReference type="AlphaFoldDB" id="A0A1L3I5J1"/>
<organism evidence="2 3">
    <name type="scientific">Phaeobacter porticola</name>
    <dbReference type="NCBI Taxonomy" id="1844006"/>
    <lineage>
        <taxon>Bacteria</taxon>
        <taxon>Pseudomonadati</taxon>
        <taxon>Pseudomonadota</taxon>
        <taxon>Alphaproteobacteria</taxon>
        <taxon>Rhodobacterales</taxon>
        <taxon>Roseobacteraceae</taxon>
        <taxon>Phaeobacter</taxon>
    </lineage>
</organism>
<evidence type="ECO:0000313" key="3">
    <source>
        <dbReference type="Proteomes" id="UP000183859"/>
    </source>
</evidence>
<gene>
    <name evidence="2" type="ORF">PhaeoP97_01967</name>
</gene>
<evidence type="ECO:0000256" key="1">
    <source>
        <dbReference type="SAM" id="Phobius"/>
    </source>
</evidence>
<dbReference type="KEGG" id="php:PhaeoP97_01967"/>
<accession>A0A1L3I5J1</accession>
<name>A0A1L3I5J1_9RHOB</name>
<evidence type="ECO:0000313" key="2">
    <source>
        <dbReference type="EMBL" id="APG47375.1"/>
    </source>
</evidence>
<keyword evidence="1" id="KW-0472">Membrane</keyword>
<keyword evidence="1" id="KW-0812">Transmembrane</keyword>
<dbReference type="Proteomes" id="UP000183859">
    <property type="component" value="Chromosome"/>
</dbReference>
<protein>
    <recommendedName>
        <fullName evidence="4">DUF2474 domain-containing protein</fullName>
    </recommendedName>
</protein>
<keyword evidence="3" id="KW-1185">Reference proteome</keyword>
<dbReference type="EMBL" id="CP016364">
    <property type="protein sequence ID" value="APG47375.1"/>
    <property type="molecule type" value="Genomic_DNA"/>
</dbReference>
<proteinExistence type="predicted"/>
<dbReference type="STRING" id="1844006.PhaeoP97_01967"/>
<evidence type="ECO:0008006" key="4">
    <source>
        <dbReference type="Google" id="ProtNLM"/>
    </source>
</evidence>
<sequence length="56" mass="6003">MQGKPEKTPPDSQIPLLPAPGAENSAARLLWFAAIWIASVGVLACVAYVIRWAVMP</sequence>